<name>A0A8T2KHF8_9PIPI</name>
<feature type="region of interest" description="Disordered" evidence="19">
    <location>
        <begin position="747"/>
        <end position="773"/>
    </location>
</feature>
<feature type="domain" description="PH" evidence="20">
    <location>
        <begin position="1066"/>
        <end position="1168"/>
    </location>
</feature>
<evidence type="ECO:0000256" key="3">
    <source>
        <dbReference type="ARBA" id="ARBA00022475"/>
    </source>
</evidence>
<evidence type="ECO:0000256" key="7">
    <source>
        <dbReference type="ARBA" id="ARBA00022723"/>
    </source>
</evidence>
<keyword evidence="10" id="KW-0862">Zinc</keyword>
<keyword evidence="3" id="KW-1003">Cell membrane</keyword>
<evidence type="ECO:0000259" key="20">
    <source>
        <dbReference type="PROSITE" id="PS50003"/>
    </source>
</evidence>
<evidence type="ECO:0000256" key="4">
    <source>
        <dbReference type="ARBA" id="ARBA00022490"/>
    </source>
</evidence>
<dbReference type="PROSITE" id="PS50010">
    <property type="entry name" value="DH_2"/>
    <property type="match status" value="1"/>
</dbReference>
<gene>
    <name evidence="23" type="ORF">GDO86_002312</name>
</gene>
<evidence type="ECO:0000256" key="6">
    <source>
        <dbReference type="ARBA" id="ARBA00022658"/>
    </source>
</evidence>
<feature type="compositionally biased region" description="Basic and acidic residues" evidence="19">
    <location>
        <begin position="295"/>
        <end position="307"/>
    </location>
</feature>
<dbReference type="PROSITE" id="PS50003">
    <property type="entry name" value="PH_DOMAIN"/>
    <property type="match status" value="1"/>
</dbReference>
<evidence type="ECO:0000256" key="19">
    <source>
        <dbReference type="SAM" id="MobiDB-lite"/>
    </source>
</evidence>
<evidence type="ECO:0000256" key="14">
    <source>
        <dbReference type="ARBA" id="ARBA00056436"/>
    </source>
</evidence>
<keyword evidence="24" id="KW-1185">Reference proteome</keyword>
<dbReference type="SMART" id="SM00109">
    <property type="entry name" value="C1"/>
    <property type="match status" value="1"/>
</dbReference>
<evidence type="ECO:0000256" key="11">
    <source>
        <dbReference type="ARBA" id="ARBA00022884"/>
    </source>
</evidence>
<dbReference type="SUPFAM" id="SSF48065">
    <property type="entry name" value="DBL homology domain (DH-domain)"/>
    <property type="match status" value="1"/>
</dbReference>
<dbReference type="Pfam" id="PF00130">
    <property type="entry name" value="C1_1"/>
    <property type="match status" value="1"/>
</dbReference>
<dbReference type="GO" id="GO:0005886">
    <property type="term" value="C:plasma membrane"/>
    <property type="evidence" value="ECO:0007669"/>
    <property type="project" value="UniProtKB-SubCell"/>
</dbReference>
<dbReference type="Gene3D" id="1.20.900.10">
    <property type="entry name" value="Dbl homology (DH) domain"/>
    <property type="match status" value="1"/>
</dbReference>
<dbReference type="GO" id="GO:0030154">
    <property type="term" value="P:cell differentiation"/>
    <property type="evidence" value="ECO:0007669"/>
    <property type="project" value="UniProtKB-KW"/>
</dbReference>
<dbReference type="GO" id="GO:0003723">
    <property type="term" value="F:RNA binding"/>
    <property type="evidence" value="ECO:0007669"/>
    <property type="project" value="UniProtKB-KW"/>
</dbReference>
<dbReference type="InterPro" id="IPR037819">
    <property type="entry name" value="ARHGEF28_PH"/>
</dbReference>
<dbReference type="FunFam" id="3.30.60.20:FF:000050">
    <property type="entry name" value="Rho guanine nucleotide exchange factor 28"/>
    <property type="match status" value="1"/>
</dbReference>
<evidence type="ECO:0000256" key="10">
    <source>
        <dbReference type="ARBA" id="ARBA00022833"/>
    </source>
</evidence>
<sequence length="1653" mass="187114">MMELSLSEVPLYGQISITATFGHDLHLPEDAEFYFVYRGSSQKHIVFAERLTSTVLCSVIPGHNCPESVTVTVCMHTEGYSPVIVACASLSYVRDTTCNISQYLKLHHENIIPTSNQTILTQFGIKIKDLQSMDRNLMLCFASEEFKSTWNILGSSFEADDFCGETLLHLTARWGLEELSHFLMYQPGGKIAVRIKNKEGETPIDIASRNGHTGLAERLKNFQTAPPLDYFIAAIGENSYLRFCHSSAVLTLTLLQPPGHSLDSDIQLFRKCLWDAHFIEKITKSMQNQSQGRQKKSEDASGKEEKRYSSIDVLKRLRYPPATSRLSAMLNGSDEVYANSMVVDEVSYPEIVSNHLDSTTSKVSSTHTPDSTLPECRDNNYTACVSPDGSRTEINNRDETDLSAYISPSKLHLCGGAPRQCRTLGYGPERNSAFNTIKRRSSSLDGLDADSEGECSYTRYNCGATVKKGSSTLLGHSGDELDSPANRDPRIKVATLPLSQGKDPLGSGVRLRSYSCSSPKLSVGLPRLTRDLTINDPTEDGVVSISGRSLLQALSLSKSVSLLHPRKQRAYSLPDQLREKRIVEEEWDNCMTPTKPESEKNKVSRTFSFLRNRMTSTRNKSKVKNKDVKEKVNRHQFVMGTFSGVAPCLVCEKALLGKESLQCSNCNVNVHKGCKESAPACTKKFQERYHPKNKQAGVISNSSYKDTSQPVPLTVHSLSAPLGFSNNKKDPNHTAVLTSKSVPLSGFDRKSDTMLESDGETNGSRSRSHSEELLQTLGTSPSTDCFPIEDVVDNPLLSEYSNDMLEFEAESWSLAVNPSFCKQQNNDVIKRQDVIFELIQTELHHVQTLLIMSEIFRKGMKEELQMDPNILDKIFPCLDELMEIHKQFFSNMKERKEESGVNDKNFIIRRIGDILVQQFSAENANKMKKTYGVFCSHHIEALNLFKEMQQNKKFQNFIKLKNRNLLARRRGIPECILLVTQRITKYPVLVERILKYTTEGTEEHTDLCRALTLMKDLLAAVDLHVNEFEKEQKLQEILNKIENKTYTKLKNGLEFRKTDLANKDRVLLHEGVVFWKTATGRFKDIQALLLSDVLLFLQEKDQKYVFAAVDQKPSVISLQKLIVREVANEERGMFLISASSAGPEMYEIHTSSKEERNAWMRQIQEAVQSCPEEDEGKSCEYDEEKRVAEARVAKAQKCHDALTLHDQQICNNLEEKLHIYAGLAALVGRDNVHMDPHLLFKTDPGEVPQAMGLLTAALKEAETLYTTITSQLEDSYCLPEHPENIENMGSFISEEKLDEEPALSHTSLSETKVIRKYSCDYPVSPVMADIDIGDTDGRVLETVQNLTRLLYSIQATVALQDSHIELQNTLLQDQELGFKSLGPRGTLLYEHEKCRNLEKHRGEMVNLHKLQHKFRQEQQRWLRECDQKQREHEEKETMLQQRELDCLSKENLLLQKRQELEQQQQEFQQNLDRLEEGHRLVEKEKEDLNVHLKFWKHFNHSVASSNSKVEQGIRHCHSGSLQDEESVYINNSLARISINNITSLPTPDYPNAHLFSSSGSYLTQSTNESTMDTISEPWNSKVSQRQRLESSSLISRHRNKDACNNDLNASHVIFCGTLLASPSPQSTEPLETPLEARPCHAENGKIEENIVYL</sequence>
<reference evidence="23" key="1">
    <citation type="thesis" date="2020" institute="ProQuest LLC" country="789 East Eisenhower Parkway, Ann Arbor, MI, USA">
        <title>Comparative Genomics and Chromosome Evolution.</title>
        <authorList>
            <person name="Mudd A.B."/>
        </authorList>
    </citation>
    <scope>NUCLEOTIDE SEQUENCE</scope>
    <source>
        <strain evidence="23">Female2</strain>
        <tissue evidence="23">Blood</tissue>
    </source>
</reference>
<dbReference type="InterPro" id="IPR046349">
    <property type="entry name" value="C1-like_sf"/>
</dbReference>
<evidence type="ECO:0000313" key="24">
    <source>
        <dbReference type="Proteomes" id="UP000812440"/>
    </source>
</evidence>
<dbReference type="GO" id="GO:0005085">
    <property type="term" value="F:guanyl-nucleotide exchange factor activity"/>
    <property type="evidence" value="ECO:0007669"/>
    <property type="project" value="UniProtKB-KW"/>
</dbReference>
<dbReference type="GO" id="GO:0008270">
    <property type="term" value="F:zinc ion binding"/>
    <property type="evidence" value="ECO:0007669"/>
    <property type="project" value="UniProtKB-KW"/>
</dbReference>
<dbReference type="SMART" id="SM00325">
    <property type="entry name" value="RhoGEF"/>
    <property type="match status" value="1"/>
</dbReference>
<dbReference type="PROSITE" id="PS00479">
    <property type="entry name" value="ZF_DAG_PE_1"/>
    <property type="match status" value="1"/>
</dbReference>
<keyword evidence="7" id="KW-0479">Metal-binding</keyword>
<evidence type="ECO:0000256" key="18">
    <source>
        <dbReference type="SAM" id="Coils"/>
    </source>
</evidence>
<proteinExistence type="predicted"/>
<evidence type="ECO:0000256" key="8">
    <source>
        <dbReference type="ARBA" id="ARBA00022771"/>
    </source>
</evidence>
<dbReference type="CDD" id="cd00160">
    <property type="entry name" value="RhoGEF"/>
    <property type="match status" value="1"/>
</dbReference>
<dbReference type="SUPFAM" id="SSF50729">
    <property type="entry name" value="PH domain-like"/>
    <property type="match status" value="1"/>
</dbReference>
<evidence type="ECO:0000256" key="16">
    <source>
        <dbReference type="ARBA" id="ARBA00077666"/>
    </source>
</evidence>
<keyword evidence="5" id="KW-0597">Phosphoprotein</keyword>
<evidence type="ECO:0000259" key="22">
    <source>
        <dbReference type="PROSITE" id="PS50081"/>
    </source>
</evidence>
<keyword evidence="9" id="KW-0221">Differentiation</keyword>
<dbReference type="InterPro" id="IPR041020">
    <property type="entry name" value="PH_16"/>
</dbReference>
<keyword evidence="8" id="KW-0863">Zinc-finger</keyword>
<evidence type="ECO:0000313" key="23">
    <source>
        <dbReference type="EMBL" id="KAG8456479.1"/>
    </source>
</evidence>
<dbReference type="InterPro" id="IPR035899">
    <property type="entry name" value="DBL_dom_sf"/>
</dbReference>
<feature type="domain" description="Phorbol-ester/DAG-type" evidence="22">
    <location>
        <begin position="634"/>
        <end position="681"/>
    </location>
</feature>
<accession>A0A8T2KHF8</accession>
<dbReference type="GO" id="GO:0035023">
    <property type="term" value="P:regulation of Rho protein signal transduction"/>
    <property type="evidence" value="ECO:0007669"/>
    <property type="project" value="TreeGrafter"/>
</dbReference>
<dbReference type="InterPro" id="IPR051632">
    <property type="entry name" value="Rho_GEF"/>
</dbReference>
<comment type="function">
    <text evidence="14">Functions as a RHOA-specific guanine nucleotide exchange factor regulating signaling pathways downstream of integrins and growth factor receptors. Functions in axonal branching, synapse formation and dendritic morphogenesis. Also functions in focal adhesion formation, cell motility and B-lymphocytes activation. May regulate NEFL expression and aggregation and play a role in apoptosis.</text>
</comment>
<evidence type="ECO:0000256" key="17">
    <source>
        <dbReference type="ARBA" id="ARBA00083591"/>
    </source>
</evidence>
<dbReference type="FunFam" id="2.30.29.30:FF:000021">
    <property type="entry name" value="Rho guanine nucleotide exchange factor 2"/>
    <property type="match status" value="1"/>
</dbReference>
<dbReference type="Pfam" id="PF17838">
    <property type="entry name" value="PH_16"/>
    <property type="match status" value="1"/>
</dbReference>
<dbReference type="InterPro" id="IPR036770">
    <property type="entry name" value="Ankyrin_rpt-contain_sf"/>
</dbReference>
<evidence type="ECO:0000256" key="15">
    <source>
        <dbReference type="ARBA" id="ARBA00074313"/>
    </source>
</evidence>
<dbReference type="InterPro" id="IPR000219">
    <property type="entry name" value="DH_dom"/>
</dbReference>
<dbReference type="CDD" id="cd20876">
    <property type="entry name" value="C1_p190RhoGEF"/>
    <property type="match status" value="1"/>
</dbReference>
<dbReference type="SUPFAM" id="SSF48403">
    <property type="entry name" value="Ankyrin repeat"/>
    <property type="match status" value="1"/>
</dbReference>
<evidence type="ECO:0000256" key="13">
    <source>
        <dbReference type="ARBA" id="ARBA00023136"/>
    </source>
</evidence>
<dbReference type="Proteomes" id="UP000812440">
    <property type="component" value="Chromosome 1"/>
</dbReference>
<dbReference type="Pfam" id="PF00621">
    <property type="entry name" value="RhoGEF"/>
    <property type="match status" value="1"/>
</dbReference>
<keyword evidence="12 18" id="KW-0175">Coiled coil</keyword>
<dbReference type="GO" id="GO:0005737">
    <property type="term" value="C:cytoplasm"/>
    <property type="evidence" value="ECO:0007669"/>
    <property type="project" value="UniProtKB-SubCell"/>
</dbReference>
<evidence type="ECO:0000256" key="12">
    <source>
        <dbReference type="ARBA" id="ARBA00023054"/>
    </source>
</evidence>
<keyword evidence="6" id="KW-0344">Guanine-nucleotide releasing factor</keyword>
<dbReference type="InterPro" id="IPR011993">
    <property type="entry name" value="PH-like_dom_sf"/>
</dbReference>
<feature type="domain" description="DH" evidence="21">
    <location>
        <begin position="830"/>
        <end position="1024"/>
    </location>
</feature>
<dbReference type="PROSITE" id="PS50081">
    <property type="entry name" value="ZF_DAG_PE_2"/>
    <property type="match status" value="1"/>
</dbReference>
<evidence type="ECO:0000259" key="21">
    <source>
        <dbReference type="PROSITE" id="PS50010"/>
    </source>
</evidence>
<evidence type="ECO:0000256" key="5">
    <source>
        <dbReference type="ARBA" id="ARBA00022553"/>
    </source>
</evidence>
<dbReference type="Gene3D" id="2.30.29.30">
    <property type="entry name" value="Pleckstrin-homology domain (PH domain)/Phosphotyrosine-binding domain (PTB)"/>
    <property type="match status" value="1"/>
</dbReference>
<protein>
    <recommendedName>
        <fullName evidence="15">Rho guanine nucleotide exchange factor 28</fullName>
    </recommendedName>
    <alternativeName>
        <fullName evidence="17">190 kDa guanine nucleotide exchange factor</fullName>
    </alternativeName>
    <alternativeName>
        <fullName evidence="16">Rho guanine nucleotide exchange factor</fullName>
    </alternativeName>
</protein>
<dbReference type="Gene3D" id="1.25.40.20">
    <property type="entry name" value="Ankyrin repeat-containing domain"/>
    <property type="match status" value="1"/>
</dbReference>
<keyword evidence="11" id="KW-0694">RNA-binding</keyword>
<keyword evidence="13" id="KW-0472">Membrane</keyword>
<feature type="coiled-coil region" evidence="18">
    <location>
        <begin position="1446"/>
        <end position="1491"/>
    </location>
</feature>
<dbReference type="InterPro" id="IPR002219">
    <property type="entry name" value="PKC_DAG/PE"/>
</dbReference>
<feature type="region of interest" description="Disordered" evidence="19">
    <location>
        <begin position="285"/>
        <end position="307"/>
    </location>
</feature>
<evidence type="ECO:0000256" key="1">
    <source>
        <dbReference type="ARBA" id="ARBA00004236"/>
    </source>
</evidence>
<dbReference type="FunFam" id="1.20.900.10:FF:000004">
    <property type="entry name" value="Rho guanine nucleotide exchange factor 2"/>
    <property type="match status" value="1"/>
</dbReference>
<comment type="caution">
    <text evidence="23">The sequence shown here is derived from an EMBL/GenBank/DDBJ whole genome shotgun (WGS) entry which is preliminary data.</text>
</comment>
<dbReference type="PANTHER" id="PTHR13944:SF22">
    <property type="entry name" value="RHO GUANINE NUCLEOTIDE EXCHANGE FACTOR 28"/>
    <property type="match status" value="1"/>
</dbReference>
<dbReference type="SMART" id="SM00233">
    <property type="entry name" value="PH"/>
    <property type="match status" value="1"/>
</dbReference>
<dbReference type="Gene3D" id="3.30.60.20">
    <property type="match status" value="1"/>
</dbReference>
<evidence type="ECO:0000256" key="2">
    <source>
        <dbReference type="ARBA" id="ARBA00004496"/>
    </source>
</evidence>
<organism evidence="23 24">
    <name type="scientific">Hymenochirus boettgeri</name>
    <name type="common">Congo dwarf clawed frog</name>
    <dbReference type="NCBI Taxonomy" id="247094"/>
    <lineage>
        <taxon>Eukaryota</taxon>
        <taxon>Metazoa</taxon>
        <taxon>Chordata</taxon>
        <taxon>Craniata</taxon>
        <taxon>Vertebrata</taxon>
        <taxon>Euteleostomi</taxon>
        <taxon>Amphibia</taxon>
        <taxon>Batrachia</taxon>
        <taxon>Anura</taxon>
        <taxon>Pipoidea</taxon>
        <taxon>Pipidae</taxon>
        <taxon>Pipinae</taxon>
        <taxon>Hymenochirus</taxon>
    </lineage>
</organism>
<dbReference type="OrthoDB" id="28045at2759"/>
<dbReference type="InterPro" id="IPR001849">
    <property type="entry name" value="PH_domain"/>
</dbReference>
<comment type="subcellular location">
    <subcellularLocation>
        <location evidence="1">Cell membrane</location>
    </subcellularLocation>
    <subcellularLocation>
        <location evidence="2">Cytoplasm</location>
    </subcellularLocation>
</comment>
<keyword evidence="4" id="KW-0963">Cytoplasm</keyword>
<dbReference type="EMBL" id="JAACNH010000001">
    <property type="protein sequence ID" value="KAG8456479.1"/>
    <property type="molecule type" value="Genomic_DNA"/>
</dbReference>
<dbReference type="SUPFAM" id="SSF57889">
    <property type="entry name" value="Cysteine-rich domain"/>
    <property type="match status" value="1"/>
</dbReference>
<dbReference type="CDD" id="cd14680">
    <property type="entry name" value="PH_p190RhoGEF"/>
    <property type="match status" value="1"/>
</dbReference>
<dbReference type="PANTHER" id="PTHR13944">
    <property type="entry name" value="AGAP007712-PA"/>
    <property type="match status" value="1"/>
</dbReference>
<evidence type="ECO:0000256" key="9">
    <source>
        <dbReference type="ARBA" id="ARBA00022782"/>
    </source>
</evidence>